<dbReference type="RefSeq" id="XP_044556701.1">
    <property type="nucleotide sequence ID" value="XM_044713666.1"/>
</dbReference>
<dbReference type="SUPFAM" id="SSF109604">
    <property type="entry name" value="HD-domain/PDEase-like"/>
    <property type="match status" value="1"/>
</dbReference>
<dbReference type="OrthoDB" id="430679at2759"/>
<keyword evidence="5" id="KW-1185">Reference proteome</keyword>
<sequence>MSSSSLDTTLLIVPNETNLFGKSIQFATLKHASQMRKDNKTPYVEHPKSVAKRLNQFLAQFKDTPYVQSLMNQTIQIDANTIPSTTLCESILCAAVLHDTLEDTETTFEELSTQFGAITATFVSEVTNDDTRVKALCEKKLQEYREHTLDESARTIIVDGLHSQIDDLSETVLKKRLGRGAYFVEKLNSMSLEALLVKLTDRLDNILDVPTVVRSQHDDNDDLKPKHTHFDTEYKYETRYVMVNIDRSRLTPLHEELVSTIVKAIN</sequence>
<name>A0A6A5BBB8_NAEFO</name>
<comment type="caution">
    <text evidence="4">The sequence shown here is derived from an EMBL/GenBank/DDBJ whole genome shotgun (WGS) entry which is preliminary data.</text>
</comment>
<dbReference type="GeneID" id="68116897"/>
<dbReference type="GO" id="GO:0008893">
    <property type="term" value="F:guanosine-3',5'-bis(diphosphate) 3'-diphosphatase activity"/>
    <property type="evidence" value="ECO:0007669"/>
    <property type="project" value="UniProtKB-EC"/>
</dbReference>
<evidence type="ECO:0000256" key="2">
    <source>
        <dbReference type="ARBA" id="ARBA00047968"/>
    </source>
</evidence>
<gene>
    <name evidence="4" type="ORF">FDP41_009682</name>
</gene>
<dbReference type="Gene3D" id="1.10.3210.10">
    <property type="entry name" value="Hypothetical protein af1432"/>
    <property type="match status" value="1"/>
</dbReference>
<dbReference type="PANTHER" id="PTHR46246">
    <property type="entry name" value="GUANOSINE-3',5'-BIS(DIPHOSPHATE) 3'-PYROPHOSPHOHYDROLASE MESH1"/>
    <property type="match status" value="1"/>
</dbReference>
<evidence type="ECO:0000256" key="1">
    <source>
        <dbReference type="ARBA" id="ARBA00024387"/>
    </source>
</evidence>
<dbReference type="Pfam" id="PF01966">
    <property type="entry name" value="HD"/>
    <property type="match status" value="1"/>
</dbReference>
<dbReference type="Proteomes" id="UP000444721">
    <property type="component" value="Unassembled WGS sequence"/>
</dbReference>
<dbReference type="InterPro" id="IPR052194">
    <property type="entry name" value="MESH1"/>
</dbReference>
<accession>A0A6A5BBB8</accession>
<protein>
    <recommendedName>
        <fullName evidence="1">guanosine-3',5'-bis(diphosphate) 3'-diphosphatase</fullName>
        <ecNumber evidence="1">3.1.7.2</ecNumber>
    </recommendedName>
</protein>
<dbReference type="VEuPathDB" id="AmoebaDB:FDP41_009682"/>
<evidence type="ECO:0000313" key="5">
    <source>
        <dbReference type="Proteomes" id="UP000444721"/>
    </source>
</evidence>
<dbReference type="AlphaFoldDB" id="A0A6A5BBB8"/>
<dbReference type="InterPro" id="IPR006674">
    <property type="entry name" value="HD_domain"/>
</dbReference>
<feature type="domain" description="HD" evidence="3">
    <location>
        <begin position="90"/>
        <end position="205"/>
    </location>
</feature>
<dbReference type="PANTHER" id="PTHR46246:SF1">
    <property type="entry name" value="GUANOSINE-3',5'-BIS(DIPHOSPHATE) 3'-PYROPHOSPHOHYDROLASE MESH1"/>
    <property type="match status" value="1"/>
</dbReference>
<dbReference type="EMBL" id="VFQX01000072">
    <property type="protein sequence ID" value="KAF0971986.1"/>
    <property type="molecule type" value="Genomic_DNA"/>
</dbReference>
<dbReference type="VEuPathDB" id="AmoebaDB:NF0099650"/>
<evidence type="ECO:0000259" key="3">
    <source>
        <dbReference type="Pfam" id="PF01966"/>
    </source>
</evidence>
<comment type="catalytic activity">
    <reaction evidence="2">
        <text>guanosine 3',5'-bis(diphosphate) + H2O = GDP + diphosphate + H(+)</text>
        <dbReference type="Rhea" id="RHEA:14253"/>
        <dbReference type="ChEBI" id="CHEBI:15377"/>
        <dbReference type="ChEBI" id="CHEBI:15378"/>
        <dbReference type="ChEBI" id="CHEBI:33019"/>
        <dbReference type="ChEBI" id="CHEBI:58189"/>
        <dbReference type="ChEBI" id="CHEBI:77828"/>
        <dbReference type="EC" id="3.1.7.2"/>
    </reaction>
</comment>
<organism evidence="4 5">
    <name type="scientific">Naegleria fowleri</name>
    <name type="common">Brain eating amoeba</name>
    <dbReference type="NCBI Taxonomy" id="5763"/>
    <lineage>
        <taxon>Eukaryota</taxon>
        <taxon>Discoba</taxon>
        <taxon>Heterolobosea</taxon>
        <taxon>Tetramitia</taxon>
        <taxon>Eutetramitia</taxon>
        <taxon>Vahlkampfiidae</taxon>
        <taxon>Naegleria</taxon>
    </lineage>
</organism>
<evidence type="ECO:0000313" key="4">
    <source>
        <dbReference type="EMBL" id="KAF0971986.1"/>
    </source>
</evidence>
<dbReference type="VEuPathDB" id="AmoebaDB:NfTy_087340"/>
<reference evidence="4 5" key="1">
    <citation type="journal article" date="2019" name="Sci. Rep.">
        <title>Nanopore sequencing improves the draft genome of the human pathogenic amoeba Naegleria fowleri.</title>
        <authorList>
            <person name="Liechti N."/>
            <person name="Schurch N."/>
            <person name="Bruggmann R."/>
            <person name="Wittwer M."/>
        </authorList>
    </citation>
    <scope>NUCLEOTIDE SEQUENCE [LARGE SCALE GENOMIC DNA]</scope>
    <source>
        <strain evidence="4 5">ATCC 30894</strain>
    </source>
</reference>
<dbReference type="EC" id="3.1.7.2" evidence="1"/>
<proteinExistence type="predicted"/>